<dbReference type="InterPro" id="IPR004888">
    <property type="entry name" value="Glycoside_hydrolase_63"/>
</dbReference>
<feature type="domain" description="Glycosyl hydrolase family 63 C-terminal" evidence="2">
    <location>
        <begin position="876"/>
        <end position="971"/>
    </location>
</feature>
<protein>
    <submittedName>
        <fullName evidence="4">Uncharacterized protein YMR196W</fullName>
    </submittedName>
</protein>
<feature type="domain" description="Mannosylglycerate hydrolase MGH1-like glycoside hydrolase" evidence="3">
    <location>
        <begin position="624"/>
        <end position="713"/>
    </location>
</feature>
<dbReference type="GO" id="GO:0009311">
    <property type="term" value="P:oligosaccharide metabolic process"/>
    <property type="evidence" value="ECO:0007669"/>
    <property type="project" value="InterPro"/>
</dbReference>
<dbReference type="InterPro" id="IPR031335">
    <property type="entry name" value="Glyco_hydro_63_C"/>
</dbReference>
<dbReference type="InterPro" id="IPR012341">
    <property type="entry name" value="6hp_glycosidase-like_sf"/>
</dbReference>
<evidence type="ECO:0000256" key="1">
    <source>
        <dbReference type="SAM" id="MobiDB-lite"/>
    </source>
</evidence>
<dbReference type="PANTHER" id="PTHR10412:SF10">
    <property type="entry name" value="GLYCOSYL HYDROLASE FAMILY 63 C-TERMINAL DOMAIN-CONTAINING PROTEIN"/>
    <property type="match status" value="1"/>
</dbReference>
<dbReference type="EMBL" id="CASHTH010001114">
    <property type="protein sequence ID" value="CAI8011615.1"/>
    <property type="molecule type" value="Genomic_DNA"/>
</dbReference>
<dbReference type="AlphaFoldDB" id="A0AA35RHJ8"/>
<accession>A0AA35RHJ8</accession>
<dbReference type="Proteomes" id="UP001174909">
    <property type="component" value="Unassembled WGS sequence"/>
</dbReference>
<dbReference type="SUPFAM" id="SSF48208">
    <property type="entry name" value="Six-hairpin glycosidases"/>
    <property type="match status" value="1"/>
</dbReference>
<dbReference type="InterPro" id="IPR054491">
    <property type="entry name" value="MGH1-like_GH"/>
</dbReference>
<dbReference type="Pfam" id="PF22422">
    <property type="entry name" value="MGH1-like_GH"/>
    <property type="match status" value="1"/>
</dbReference>
<feature type="compositionally biased region" description="Low complexity" evidence="1">
    <location>
        <begin position="146"/>
        <end position="165"/>
    </location>
</feature>
<reference evidence="4" key="1">
    <citation type="submission" date="2023-03" db="EMBL/GenBank/DDBJ databases">
        <authorList>
            <person name="Steffen K."/>
            <person name="Cardenas P."/>
        </authorList>
    </citation>
    <scope>NUCLEOTIDE SEQUENCE</scope>
</reference>
<name>A0AA35RHJ8_GEOBA</name>
<dbReference type="Pfam" id="PF03200">
    <property type="entry name" value="Glyco_hydro_63"/>
    <property type="match status" value="1"/>
</dbReference>
<dbReference type="Gene3D" id="1.50.10.10">
    <property type="match status" value="1"/>
</dbReference>
<evidence type="ECO:0000259" key="3">
    <source>
        <dbReference type="Pfam" id="PF22422"/>
    </source>
</evidence>
<dbReference type="PANTHER" id="PTHR10412">
    <property type="entry name" value="MANNOSYL-OLIGOSACCHARIDE GLUCOSIDASE"/>
    <property type="match status" value="1"/>
</dbReference>
<evidence type="ECO:0000313" key="4">
    <source>
        <dbReference type="EMBL" id="CAI8011615.1"/>
    </source>
</evidence>
<organism evidence="4 5">
    <name type="scientific">Geodia barretti</name>
    <name type="common">Barrett's horny sponge</name>
    <dbReference type="NCBI Taxonomy" id="519541"/>
    <lineage>
        <taxon>Eukaryota</taxon>
        <taxon>Metazoa</taxon>
        <taxon>Porifera</taxon>
        <taxon>Demospongiae</taxon>
        <taxon>Heteroscleromorpha</taxon>
        <taxon>Tetractinellida</taxon>
        <taxon>Astrophorina</taxon>
        <taxon>Geodiidae</taxon>
        <taxon>Geodia</taxon>
    </lineage>
</organism>
<feature type="compositionally biased region" description="Low complexity" evidence="1">
    <location>
        <begin position="92"/>
        <end position="138"/>
    </location>
</feature>
<proteinExistence type="predicted"/>
<dbReference type="InterPro" id="IPR008928">
    <property type="entry name" value="6-hairpin_glycosidase_sf"/>
</dbReference>
<evidence type="ECO:0000259" key="2">
    <source>
        <dbReference type="Pfam" id="PF03200"/>
    </source>
</evidence>
<feature type="region of interest" description="Disordered" evidence="1">
    <location>
        <begin position="1"/>
        <end position="168"/>
    </location>
</feature>
<feature type="compositionally biased region" description="Low complexity" evidence="1">
    <location>
        <begin position="39"/>
        <end position="71"/>
    </location>
</feature>
<feature type="compositionally biased region" description="Polar residues" evidence="1">
    <location>
        <begin position="18"/>
        <end position="33"/>
    </location>
</feature>
<evidence type="ECO:0000313" key="5">
    <source>
        <dbReference type="Proteomes" id="UP001174909"/>
    </source>
</evidence>
<keyword evidence="5" id="KW-1185">Reference proteome</keyword>
<dbReference type="GO" id="GO:0004573">
    <property type="term" value="F:Glc3Man9GlcNAc2 oligosaccharide glucosidase activity"/>
    <property type="evidence" value="ECO:0007669"/>
    <property type="project" value="InterPro"/>
</dbReference>
<sequence>MFRKKKTSDKLPAAKPESSAQPPAKTTSQQQSGTPPAQPKAAPTATTNATNAQPQAKVVVSVNTASSTSAPVQPPAKPPATTKQPAAPPPAKTTSQQQSGTPPAQPKAAPTATTDATNAQPQAKVVVSVNTASSTSAPVQPPAKPPATTKQPAAPAVTATSTTSPKMVDKAARKAKGARGFFKRAQTIVGIRASATEAERLRGDMKREKNWKRWGPYLSERQWATVREDYSADGSCWDYFPHDHARLRAYRWGEDGLLGICDRQCRLCFAVSLWNERDPILKERIFGLTGPEGNHGEDPKECYYYLDSTPTHSYMKALYKYPQAPFPYAQLVDENKRRGVSEPEYELEDTGVFDEGRYWDVFAEYAKAGPNDILVKITVANRGPEAAKLHLLPTLWYRNTWIWGCKHEGCTRKPLLKEVGEGHVRGSHETLGVSHFFVGPGPDGQQPSLLWTENETNSLALHGVEQYTPYTKDAFHRYLIQKEEEAINPNRRGTKVSPHYLLEVPAGEERSVYLRITDDESQPKGNPFGEEFREVFQARREEADDFYTSISSYDFGPQQQLISRQAYAGLLWSKQFYHYVVESWVDGDPDQPKPPESRKWGRNAQEWRHLFNRDVISMPDKWEYPWYASWDLAFHMLPFAKVDPEFAKEQLVLFLRECDVNPPVHAWAVFRVYKMTAPRGERDVPFLKSCFMKLILNFNWWVNRKDPSGKNIFTGGFLGLDNIGIFDRSRPLPTGGVLEQADGTAWMAFYCAVMLDIALELSLHDPVFEDMASKFFEHFVMIVDAMNQLGEGQGLWNEEDGFYYDHLRLPDGRSFPMKIKSMVGLIPLYACLVLEDEVIKKLPGFRKRLQWFLDNRQDIAKQISYLDTLKDGEFCHLLAIPSQERLLKVLRYMLDEDEFLSEFGIRSLSKIHEKQPFTMDVGGEHHEVSYVPGESNTYVFGGNSNWRGPIWLCVNFLIIETLERYYYFYGDDLKVECPTGSGVQMNLLQVSHELCRRVNSLFVPSSESGRRPCHGADPRYASDPHWKDLVLFYEYFNGDSGKGCGASHQTGWTALIARCIDKVGEVESCKC</sequence>
<comment type="caution">
    <text evidence="4">The sequence shown here is derived from an EMBL/GenBank/DDBJ whole genome shotgun (WGS) entry which is preliminary data.</text>
</comment>
<gene>
    <name evidence="4" type="ORF">GBAR_LOCUS7474</name>
</gene>